<dbReference type="AlphaFoldDB" id="A0AAD1T6Y1"/>
<organism evidence="2 3">
    <name type="scientific">Pelobates cultripes</name>
    <name type="common">Western spadefoot toad</name>
    <dbReference type="NCBI Taxonomy" id="61616"/>
    <lineage>
        <taxon>Eukaryota</taxon>
        <taxon>Metazoa</taxon>
        <taxon>Chordata</taxon>
        <taxon>Craniata</taxon>
        <taxon>Vertebrata</taxon>
        <taxon>Euteleostomi</taxon>
        <taxon>Amphibia</taxon>
        <taxon>Batrachia</taxon>
        <taxon>Anura</taxon>
        <taxon>Pelobatoidea</taxon>
        <taxon>Pelobatidae</taxon>
        <taxon>Pelobates</taxon>
    </lineage>
</organism>
<reference evidence="2" key="1">
    <citation type="submission" date="2022-03" db="EMBL/GenBank/DDBJ databases">
        <authorList>
            <person name="Alioto T."/>
            <person name="Alioto T."/>
            <person name="Gomez Garrido J."/>
        </authorList>
    </citation>
    <scope>NUCLEOTIDE SEQUENCE</scope>
</reference>
<accession>A0AAD1T6Y1</accession>
<feature type="compositionally biased region" description="Basic and acidic residues" evidence="1">
    <location>
        <begin position="141"/>
        <end position="154"/>
    </location>
</feature>
<feature type="compositionally biased region" description="Polar residues" evidence="1">
    <location>
        <begin position="108"/>
        <end position="122"/>
    </location>
</feature>
<sequence length="177" mass="19884">MAKIGEITQHSSIPFFHKSRPKRWRKQPAAYHHHSRGQLELLGPPSPWNTLEPETILCSPPDQHSTMGQGSQKPPPSTPQDAQDIWALLERQAQNKMVTQETWETVVATQNPEPDTAQNTLHNSEEQAPNMPDWSTLATKQDIKDLQTDSDGGHSSDPSGYKFLLTRSGLLRKTSKM</sequence>
<feature type="compositionally biased region" description="Polar residues" evidence="1">
    <location>
        <begin position="62"/>
        <end position="72"/>
    </location>
</feature>
<dbReference type="EMBL" id="OW240921">
    <property type="protein sequence ID" value="CAH2318730.1"/>
    <property type="molecule type" value="Genomic_DNA"/>
</dbReference>
<name>A0AAD1T6Y1_PELCU</name>
<feature type="region of interest" description="Disordered" evidence="1">
    <location>
        <begin position="108"/>
        <end position="162"/>
    </location>
</feature>
<feature type="compositionally biased region" description="Basic residues" evidence="1">
    <location>
        <begin position="17"/>
        <end position="36"/>
    </location>
</feature>
<protein>
    <submittedName>
        <fullName evidence="2">Uncharacterized protein</fullName>
    </submittedName>
</protein>
<feature type="region of interest" description="Disordered" evidence="1">
    <location>
        <begin position="1"/>
        <end position="83"/>
    </location>
</feature>
<evidence type="ECO:0000313" key="3">
    <source>
        <dbReference type="Proteomes" id="UP001295444"/>
    </source>
</evidence>
<gene>
    <name evidence="2" type="ORF">PECUL_23A013139</name>
</gene>
<proteinExistence type="predicted"/>
<keyword evidence="3" id="KW-1185">Reference proteome</keyword>
<evidence type="ECO:0000313" key="2">
    <source>
        <dbReference type="EMBL" id="CAH2318730.1"/>
    </source>
</evidence>
<evidence type="ECO:0000256" key="1">
    <source>
        <dbReference type="SAM" id="MobiDB-lite"/>
    </source>
</evidence>
<dbReference type="Proteomes" id="UP001295444">
    <property type="component" value="Chromosome 10"/>
</dbReference>